<proteinExistence type="predicted"/>
<evidence type="ECO:0000313" key="1">
    <source>
        <dbReference type="EMBL" id="EJJ08587.1"/>
    </source>
</evidence>
<name>J1SCD5_9ACTN</name>
<dbReference type="AlphaFoldDB" id="J1SCD5"/>
<organism evidence="1">
    <name type="scientific">Streptomyces auratus AGR0001</name>
    <dbReference type="NCBI Taxonomy" id="1160718"/>
    <lineage>
        <taxon>Bacteria</taxon>
        <taxon>Bacillati</taxon>
        <taxon>Actinomycetota</taxon>
        <taxon>Actinomycetes</taxon>
        <taxon>Kitasatosporales</taxon>
        <taxon>Streptomycetaceae</taxon>
        <taxon>Streptomyces</taxon>
    </lineage>
</organism>
<reference evidence="1" key="1">
    <citation type="journal article" date="2012" name="J. Bacteriol.">
        <title>Genome Sequence of Streptomyces auratus Strain AGR0001, a Phoslactomycin-Producing Actinomycete.</title>
        <authorList>
            <person name="Han X."/>
            <person name="Li M."/>
            <person name="Ding Z."/>
            <person name="Zhao J."/>
            <person name="Ji K."/>
            <person name="Wen M."/>
            <person name="Lu T."/>
        </authorList>
    </citation>
    <scope>NUCLEOTIDE SEQUENCE [LARGE SCALE GENOMIC DNA]</scope>
    <source>
        <strain evidence="1">AGR0001</strain>
    </source>
</reference>
<dbReference type="EMBL" id="AJGV01000025">
    <property type="protein sequence ID" value="EJJ08587.1"/>
    <property type="molecule type" value="Genomic_DNA"/>
</dbReference>
<comment type="caution">
    <text evidence="1">The sequence shown here is derived from an EMBL/GenBank/DDBJ whole genome shotgun (WGS) entry which is preliminary data.</text>
</comment>
<accession>J1SCD5</accession>
<dbReference type="HOGENOM" id="CLU_2920609_0_0_11"/>
<gene>
    <name evidence="1" type="ORF">SU9_02921</name>
</gene>
<protein>
    <submittedName>
        <fullName evidence="1">Uncharacterized protein</fullName>
    </submittedName>
</protein>
<dbReference type="STRING" id="1160718.SU9_02921"/>
<sequence>MGIRQGGGILHGYFVVLRVASEEDPTVHGPGLVASPFGCLQLPFQFDALRTAHALVSLPCG</sequence>